<dbReference type="AlphaFoldDB" id="A0A6S6TK90"/>
<keyword evidence="1" id="KW-0732">Signal</keyword>
<name>A0A6S6TK90_9BACT</name>
<dbReference type="EMBL" id="CACVAZ010000108">
    <property type="protein sequence ID" value="CAA6816848.1"/>
    <property type="molecule type" value="Genomic_DNA"/>
</dbReference>
<gene>
    <name evidence="2" type="ORF">HELGO_WM18132</name>
</gene>
<sequence>MKYAYILIFIIISCTYGFSNDFNTTIDNNISTDKINTCLAIAQKNLKYCTLIKDHDNKSSCFGIVKKNTGYCSMIKDSDIKNECLAIALSDITNCNKIKNKISKDNCITLYGKINKDLYIPEECNH</sequence>
<protein>
    <submittedName>
        <fullName evidence="2">Uncharacterized protein</fullName>
    </submittedName>
</protein>
<feature type="signal peptide" evidence="1">
    <location>
        <begin position="1"/>
        <end position="19"/>
    </location>
</feature>
<reference evidence="2" key="1">
    <citation type="submission" date="2020-01" db="EMBL/GenBank/DDBJ databases">
        <authorList>
            <person name="Meier V. D."/>
            <person name="Meier V D."/>
        </authorList>
    </citation>
    <scope>NUCLEOTIDE SEQUENCE</scope>
    <source>
        <strain evidence="2">HLG_WM_MAG_02</strain>
    </source>
</reference>
<organism evidence="2">
    <name type="scientific">uncultured Sulfurovum sp</name>
    <dbReference type="NCBI Taxonomy" id="269237"/>
    <lineage>
        <taxon>Bacteria</taxon>
        <taxon>Pseudomonadati</taxon>
        <taxon>Campylobacterota</taxon>
        <taxon>Epsilonproteobacteria</taxon>
        <taxon>Campylobacterales</taxon>
        <taxon>Sulfurovaceae</taxon>
        <taxon>Sulfurovum</taxon>
        <taxon>environmental samples</taxon>
    </lineage>
</organism>
<evidence type="ECO:0000313" key="2">
    <source>
        <dbReference type="EMBL" id="CAA6816848.1"/>
    </source>
</evidence>
<proteinExistence type="predicted"/>
<feature type="chain" id="PRO_5028296348" evidence="1">
    <location>
        <begin position="20"/>
        <end position="126"/>
    </location>
</feature>
<accession>A0A6S6TK90</accession>
<evidence type="ECO:0000256" key="1">
    <source>
        <dbReference type="SAM" id="SignalP"/>
    </source>
</evidence>